<evidence type="ECO:0000256" key="19">
    <source>
        <dbReference type="PIRNR" id="PIRNR017184"/>
    </source>
</evidence>
<dbReference type="NCBIfam" id="TIGR00197">
    <property type="entry name" value="yjeF_nterm"/>
    <property type="match status" value="1"/>
</dbReference>
<dbReference type="NCBIfam" id="TIGR00196">
    <property type="entry name" value="yjeF_cterm"/>
    <property type="match status" value="1"/>
</dbReference>
<dbReference type="PROSITE" id="PS51385">
    <property type="entry name" value="YJEF_N"/>
    <property type="match status" value="1"/>
</dbReference>
<keyword evidence="13" id="KW-0511">Multifunctional enzyme</keyword>
<dbReference type="AlphaFoldDB" id="A0A0J1GIF8"/>
<reference evidence="22 23" key="1">
    <citation type="submission" date="2015-05" db="EMBL/GenBank/DDBJ databases">
        <title>Photobacterium galathea sp. nov.</title>
        <authorList>
            <person name="Machado H."/>
            <person name="Gram L."/>
        </authorList>
    </citation>
    <scope>NUCLEOTIDE SEQUENCE [LARGE SCALE GENOMIC DNA]</scope>
    <source>
        <strain evidence="22 23">CGMCC 1.12159</strain>
    </source>
</reference>
<dbReference type="Proteomes" id="UP000036097">
    <property type="component" value="Unassembled WGS sequence"/>
</dbReference>
<evidence type="ECO:0000313" key="23">
    <source>
        <dbReference type="Proteomes" id="UP000036097"/>
    </source>
</evidence>
<dbReference type="InterPro" id="IPR017953">
    <property type="entry name" value="Carbohydrate_kinase_pred_CS"/>
</dbReference>
<dbReference type="InterPro" id="IPR036652">
    <property type="entry name" value="YjeF_N_dom_sf"/>
</dbReference>
<evidence type="ECO:0000256" key="16">
    <source>
        <dbReference type="ARBA" id="ARBA00049209"/>
    </source>
</evidence>
<feature type="domain" description="YjeF N-terminal" evidence="21">
    <location>
        <begin position="16"/>
        <end position="218"/>
    </location>
</feature>
<evidence type="ECO:0000256" key="10">
    <source>
        <dbReference type="ARBA" id="ARBA00023027"/>
    </source>
</evidence>
<sequence>MHKHHLPELLYRSEQVRHGERLAAKASRLSMYQLMERAGAAAYENLVQLCPPSGHVLVGCGGGNNGGDGYVVARLARLAGYQVTLWQAAAVETLPPDARRAYESWLAVGGTCSAPQLHVPEGIDVIVDALLGTGLSGTVRSDMATVIQTINGAEVPVLAIDVPSGLCADRGVVLGDAVVADITVTFIGCKQGLVTGHAADYVGQLVFAGLGIADEFESIQPASSIRINKAMVVQALPARRRCAHKGDHGRILCAGGDLGMGGAIRLAAEAALRSGAGLTAVLTQPDNVLAINAAVPEIMARGWQDKSAESREKIQWADVIVLGPGLGQSNWGRTLYDQCSGCDKPMVLDADGLNLLALSPDYKNNRIITPHPGEAARLLDCSVADIEHDRFAAAKALQLKYGGVVLLKGAGTIVYDGTSAFSVCVAGNPGMATGGMGDVLSGVIGALLGQGLSLLQAAQVGSWIHATAADCCAQAGERGMVASDLFPFIRKLVNSR</sequence>
<feature type="binding site" evidence="17">
    <location>
        <position position="263"/>
    </location>
    <ligand>
        <name>(6S)-NADPHX</name>
        <dbReference type="ChEBI" id="CHEBI:64076"/>
    </ligand>
</feature>
<feature type="domain" description="YjeF C-terminal" evidence="20">
    <location>
        <begin position="228"/>
        <end position="496"/>
    </location>
</feature>
<feature type="binding site" evidence="18">
    <location>
        <begin position="132"/>
        <end position="138"/>
    </location>
    <ligand>
        <name>(6S)-NADPHX</name>
        <dbReference type="ChEBI" id="CHEBI:64076"/>
    </ligand>
</feature>
<keyword evidence="23" id="KW-1185">Reference proteome</keyword>
<keyword evidence="10 17" id="KW-0520">NAD</keyword>
<evidence type="ECO:0000256" key="9">
    <source>
        <dbReference type="ARBA" id="ARBA00022958"/>
    </source>
</evidence>
<dbReference type="OrthoDB" id="9806925at2"/>
<dbReference type="InterPro" id="IPR000631">
    <property type="entry name" value="CARKD"/>
</dbReference>
<evidence type="ECO:0000256" key="7">
    <source>
        <dbReference type="ARBA" id="ARBA00022840"/>
    </source>
</evidence>
<comment type="cofactor">
    <cofactor evidence="18 19">
        <name>K(+)</name>
        <dbReference type="ChEBI" id="CHEBI:29103"/>
    </cofactor>
    <text evidence="18 19">Binds 1 potassium ion per subunit.</text>
</comment>
<evidence type="ECO:0000259" key="21">
    <source>
        <dbReference type="PROSITE" id="PS51385"/>
    </source>
</evidence>
<dbReference type="InterPro" id="IPR030677">
    <property type="entry name" value="Nnr"/>
</dbReference>
<dbReference type="InterPro" id="IPR029056">
    <property type="entry name" value="Ribokinase-like"/>
</dbReference>
<dbReference type="SUPFAM" id="SSF53613">
    <property type="entry name" value="Ribokinase-like"/>
    <property type="match status" value="1"/>
</dbReference>
<comment type="caution">
    <text evidence="22">The sequence shown here is derived from an EMBL/GenBank/DDBJ whole genome shotgun (WGS) entry which is preliminary data.</text>
</comment>
<keyword evidence="9 18" id="KW-0630">Potassium</keyword>
<dbReference type="PANTHER" id="PTHR12592:SF0">
    <property type="entry name" value="ATP-DEPENDENT (S)-NAD(P)H-HYDRATE DEHYDRATASE"/>
    <property type="match status" value="1"/>
</dbReference>
<comment type="similarity">
    <text evidence="17">Belongs to the NnrD/CARKD family.</text>
</comment>
<feature type="binding site" evidence="18">
    <location>
        <position position="65"/>
    </location>
    <ligand>
        <name>K(+)</name>
        <dbReference type="ChEBI" id="CHEBI:29103"/>
    </ligand>
</feature>
<comment type="similarity">
    <text evidence="4 19">In the C-terminal section; belongs to the NnrD/CARKD family.</text>
</comment>
<evidence type="ECO:0000256" key="14">
    <source>
        <dbReference type="ARBA" id="ARBA00025153"/>
    </source>
</evidence>
<dbReference type="Gene3D" id="3.40.50.10260">
    <property type="entry name" value="YjeF N-terminal domain"/>
    <property type="match status" value="1"/>
</dbReference>
<evidence type="ECO:0000313" key="22">
    <source>
        <dbReference type="EMBL" id="KLU99479.1"/>
    </source>
</evidence>
<keyword evidence="12 17" id="KW-0456">Lyase</keyword>
<keyword evidence="6 17" id="KW-0547">Nucleotide-binding</keyword>
<dbReference type="GO" id="GO:0052856">
    <property type="term" value="F:NAD(P)HX epimerase activity"/>
    <property type="evidence" value="ECO:0007669"/>
    <property type="project" value="UniProtKB-UniRule"/>
</dbReference>
<evidence type="ECO:0000259" key="20">
    <source>
        <dbReference type="PROSITE" id="PS51383"/>
    </source>
</evidence>
<gene>
    <name evidence="18" type="primary">nnrE</name>
    <name evidence="17" type="synonym">nnrD</name>
    <name evidence="22" type="ORF">ABT56_22930</name>
</gene>
<feature type="binding site" evidence="17">
    <location>
        <begin position="408"/>
        <end position="412"/>
    </location>
    <ligand>
        <name>AMP</name>
        <dbReference type="ChEBI" id="CHEBI:456215"/>
    </ligand>
</feature>
<organism evidence="22 23">
    <name type="scientific">Photobacterium aquae</name>
    <dbReference type="NCBI Taxonomy" id="1195763"/>
    <lineage>
        <taxon>Bacteria</taxon>
        <taxon>Pseudomonadati</taxon>
        <taxon>Pseudomonadota</taxon>
        <taxon>Gammaproteobacteria</taxon>
        <taxon>Vibrionales</taxon>
        <taxon>Vibrionaceae</taxon>
        <taxon>Photobacterium</taxon>
    </lineage>
</organism>
<accession>A0A0J1GIF8</accession>
<comment type="caution">
    <text evidence="18">Lacks conserved residue(s) required for the propagation of feature annotation.</text>
</comment>
<dbReference type="RefSeq" id="WP_047881227.1">
    <property type="nucleotide sequence ID" value="NZ_LDOT01000079.1"/>
</dbReference>
<proteinExistence type="inferred from homology"/>
<dbReference type="CDD" id="cd01171">
    <property type="entry name" value="YXKO-related"/>
    <property type="match status" value="1"/>
</dbReference>
<feature type="binding site" evidence="17">
    <location>
        <position position="438"/>
    </location>
    <ligand>
        <name>(6S)-NADPHX</name>
        <dbReference type="ChEBI" id="CHEBI:64076"/>
    </ligand>
</feature>
<dbReference type="GO" id="GO:0046496">
    <property type="term" value="P:nicotinamide nucleotide metabolic process"/>
    <property type="evidence" value="ECO:0007669"/>
    <property type="project" value="UniProtKB-UniRule"/>
</dbReference>
<comment type="similarity">
    <text evidence="3 19">In the N-terminal section; belongs to the NnrE/AIBP family.</text>
</comment>
<evidence type="ECO:0000256" key="1">
    <source>
        <dbReference type="ARBA" id="ARBA00000013"/>
    </source>
</evidence>
<protein>
    <recommendedName>
        <fullName evidence="19">Bifunctional NAD(P)H-hydrate repair enzyme</fullName>
    </recommendedName>
    <alternativeName>
        <fullName evidence="19">Nicotinamide nucleotide repair protein</fullName>
    </alternativeName>
    <domain>
        <recommendedName>
            <fullName evidence="19">ADP-dependent (S)-NAD(P)H-hydrate dehydratase</fullName>
            <ecNumber evidence="19">4.2.1.136</ecNumber>
        </recommendedName>
        <alternativeName>
            <fullName evidence="19">ADP-dependent NAD(P)HX dehydratase</fullName>
        </alternativeName>
    </domain>
    <domain>
        <recommendedName>
            <fullName evidence="19">NAD(P)H-hydrate epimerase</fullName>
            <ecNumber evidence="19">5.1.99.6</ecNumber>
        </recommendedName>
    </domain>
</protein>
<comment type="catalytic activity">
    <reaction evidence="1 18 19">
        <text>(6R)-NADHX = (6S)-NADHX</text>
        <dbReference type="Rhea" id="RHEA:32215"/>
        <dbReference type="ChEBI" id="CHEBI:64074"/>
        <dbReference type="ChEBI" id="CHEBI:64075"/>
        <dbReference type="EC" id="5.1.99.6"/>
    </reaction>
</comment>
<comment type="catalytic activity">
    <reaction evidence="2 18 19">
        <text>(6R)-NADPHX = (6S)-NADPHX</text>
        <dbReference type="Rhea" id="RHEA:32227"/>
        <dbReference type="ChEBI" id="CHEBI:64076"/>
        <dbReference type="ChEBI" id="CHEBI:64077"/>
        <dbReference type="EC" id="5.1.99.6"/>
    </reaction>
</comment>
<comment type="catalytic activity">
    <reaction evidence="16 17 19">
        <text>(6S)-NADPHX + ADP = AMP + phosphate + NADPH + H(+)</text>
        <dbReference type="Rhea" id="RHEA:32235"/>
        <dbReference type="ChEBI" id="CHEBI:15378"/>
        <dbReference type="ChEBI" id="CHEBI:43474"/>
        <dbReference type="ChEBI" id="CHEBI:57783"/>
        <dbReference type="ChEBI" id="CHEBI:64076"/>
        <dbReference type="ChEBI" id="CHEBI:456215"/>
        <dbReference type="ChEBI" id="CHEBI:456216"/>
        <dbReference type="EC" id="4.2.1.136"/>
    </reaction>
</comment>
<comment type="function">
    <text evidence="17">Catalyzes the dehydration of the S-form of NAD(P)HX at the expense of ADP, which is converted to AMP. Together with NAD(P)HX epimerase, which catalyzes the epimerization of the S- and R-forms, the enzyme allows the repair of both epimers of NAD(P)HX, a damaged form of NAD(P)H that is a result of enzymatic or heat-dependent hydration.</text>
</comment>
<evidence type="ECO:0000256" key="6">
    <source>
        <dbReference type="ARBA" id="ARBA00022741"/>
    </source>
</evidence>
<dbReference type="GO" id="GO:0052855">
    <property type="term" value="F:ADP-dependent NAD(P)H-hydrate dehydratase activity"/>
    <property type="evidence" value="ECO:0007669"/>
    <property type="project" value="UniProtKB-UniRule"/>
</dbReference>
<evidence type="ECO:0000256" key="11">
    <source>
        <dbReference type="ARBA" id="ARBA00023235"/>
    </source>
</evidence>
<evidence type="ECO:0000256" key="15">
    <source>
        <dbReference type="ARBA" id="ARBA00048238"/>
    </source>
</evidence>
<comment type="function">
    <text evidence="18">Catalyzes the epimerization of the S- and R-forms of NAD(P)HX, a damaged form of NAD(P)H that is a result of enzymatic or heat-dependent hydration. This is a prerequisite for the S-specific NAD(P)H-hydrate dehydratase to allow the repair of both epimers of NAD(P)HX.</text>
</comment>
<dbReference type="PANTHER" id="PTHR12592">
    <property type="entry name" value="ATP-DEPENDENT (S)-NAD(P)H-HYDRATE DEHYDRATASE FAMILY MEMBER"/>
    <property type="match status" value="1"/>
</dbReference>
<dbReference type="GO" id="GO:0110051">
    <property type="term" value="P:metabolite repair"/>
    <property type="evidence" value="ECO:0007669"/>
    <property type="project" value="TreeGrafter"/>
</dbReference>
<evidence type="ECO:0000256" key="2">
    <source>
        <dbReference type="ARBA" id="ARBA00000909"/>
    </source>
</evidence>
<dbReference type="STRING" id="1195763.ABT56_22930"/>
<dbReference type="HAMAP" id="MF_01966">
    <property type="entry name" value="NADHX_epimerase"/>
    <property type="match status" value="1"/>
</dbReference>
<keyword evidence="8 17" id="KW-0521">NADP</keyword>
<feature type="binding site" evidence="18">
    <location>
        <position position="128"/>
    </location>
    <ligand>
        <name>K(+)</name>
        <dbReference type="ChEBI" id="CHEBI:29103"/>
    </ligand>
</feature>
<dbReference type="InterPro" id="IPR004443">
    <property type="entry name" value="YjeF_N_dom"/>
</dbReference>
<dbReference type="PROSITE" id="PS51383">
    <property type="entry name" value="YJEF_C_3"/>
    <property type="match status" value="1"/>
</dbReference>
<dbReference type="EC" id="5.1.99.6" evidence="19"/>
<evidence type="ECO:0000256" key="17">
    <source>
        <dbReference type="HAMAP-Rule" id="MF_01965"/>
    </source>
</evidence>
<feature type="binding site" evidence="18">
    <location>
        <position position="161"/>
    </location>
    <ligand>
        <name>(6S)-NADPHX</name>
        <dbReference type="ChEBI" id="CHEBI:64076"/>
    </ligand>
</feature>
<feature type="binding site" evidence="18">
    <location>
        <begin position="64"/>
        <end position="68"/>
    </location>
    <ligand>
        <name>(6S)-NADPHX</name>
        <dbReference type="ChEBI" id="CHEBI:64076"/>
    </ligand>
</feature>
<dbReference type="EC" id="4.2.1.136" evidence="19"/>
<evidence type="ECO:0000256" key="13">
    <source>
        <dbReference type="ARBA" id="ARBA00023268"/>
    </source>
</evidence>
<evidence type="ECO:0000256" key="3">
    <source>
        <dbReference type="ARBA" id="ARBA00006001"/>
    </source>
</evidence>
<comment type="function">
    <text evidence="14 19">Bifunctional enzyme that catalyzes the epimerization of the S- and R-forms of NAD(P)HX and the dehydration of the S-form of NAD(P)HX at the expense of ADP, which is converted to AMP. This allows the repair of both epimers of NAD(P)HX, a damaged form of NAD(P)H that is a result of enzymatic or heat-dependent hydration.</text>
</comment>
<feature type="binding site" evidence="17">
    <location>
        <position position="325"/>
    </location>
    <ligand>
        <name>(6S)-NADPHX</name>
        <dbReference type="ChEBI" id="CHEBI:64076"/>
    </ligand>
</feature>
<evidence type="ECO:0000256" key="12">
    <source>
        <dbReference type="ARBA" id="ARBA00023239"/>
    </source>
</evidence>
<dbReference type="PIRSF" id="PIRSF017184">
    <property type="entry name" value="Nnr"/>
    <property type="match status" value="1"/>
</dbReference>
<dbReference type="GO" id="GO:0005524">
    <property type="term" value="F:ATP binding"/>
    <property type="evidence" value="ECO:0007669"/>
    <property type="project" value="UniProtKB-UniRule"/>
</dbReference>
<dbReference type="SUPFAM" id="SSF64153">
    <property type="entry name" value="YjeF N-terminal domain-like"/>
    <property type="match status" value="1"/>
</dbReference>
<evidence type="ECO:0000256" key="8">
    <source>
        <dbReference type="ARBA" id="ARBA00022857"/>
    </source>
</evidence>
<comment type="catalytic activity">
    <reaction evidence="15 17 19">
        <text>(6S)-NADHX + ADP = AMP + phosphate + NADH + H(+)</text>
        <dbReference type="Rhea" id="RHEA:32223"/>
        <dbReference type="ChEBI" id="CHEBI:15378"/>
        <dbReference type="ChEBI" id="CHEBI:43474"/>
        <dbReference type="ChEBI" id="CHEBI:57945"/>
        <dbReference type="ChEBI" id="CHEBI:64074"/>
        <dbReference type="ChEBI" id="CHEBI:456215"/>
        <dbReference type="ChEBI" id="CHEBI:456216"/>
        <dbReference type="EC" id="4.2.1.136"/>
    </reaction>
</comment>
<comment type="similarity">
    <text evidence="18">Belongs to the NnrE/AIBP family.</text>
</comment>
<dbReference type="EMBL" id="LDOT01000079">
    <property type="protein sequence ID" value="KLU99479.1"/>
    <property type="molecule type" value="Genomic_DNA"/>
</dbReference>
<dbReference type="FunFam" id="3.40.50.10260:FF:000003">
    <property type="entry name" value="Multifunctional fusion protein"/>
    <property type="match status" value="1"/>
</dbReference>
<name>A0A0J1GIF8_9GAMM</name>
<feature type="binding site" evidence="18">
    <location>
        <position position="164"/>
    </location>
    <ligand>
        <name>K(+)</name>
        <dbReference type="ChEBI" id="CHEBI:29103"/>
    </ligand>
</feature>
<dbReference type="Gene3D" id="3.40.1190.20">
    <property type="match status" value="1"/>
</dbReference>
<dbReference type="HAMAP" id="MF_01965">
    <property type="entry name" value="NADHX_dehydratase"/>
    <property type="match status" value="1"/>
</dbReference>
<dbReference type="PROSITE" id="PS01050">
    <property type="entry name" value="YJEF_C_2"/>
    <property type="match status" value="1"/>
</dbReference>
<evidence type="ECO:0000256" key="18">
    <source>
        <dbReference type="HAMAP-Rule" id="MF_01966"/>
    </source>
</evidence>
<comment type="cofactor">
    <cofactor evidence="17">
        <name>Mg(2+)</name>
        <dbReference type="ChEBI" id="CHEBI:18420"/>
    </cofactor>
</comment>
<keyword evidence="7 17" id="KW-0067">ATP-binding</keyword>
<feature type="binding site" evidence="17">
    <location>
        <position position="437"/>
    </location>
    <ligand>
        <name>AMP</name>
        <dbReference type="ChEBI" id="CHEBI:456215"/>
    </ligand>
</feature>
<feature type="binding site" evidence="17">
    <location>
        <position position="371"/>
    </location>
    <ligand>
        <name>(6S)-NADPHX</name>
        <dbReference type="ChEBI" id="CHEBI:64076"/>
    </ligand>
</feature>
<keyword evidence="5 18" id="KW-0479">Metal-binding</keyword>
<dbReference type="Pfam" id="PF01256">
    <property type="entry name" value="Carb_kinase"/>
    <property type="match status" value="1"/>
</dbReference>
<comment type="subunit">
    <text evidence="17">Homotetramer.</text>
</comment>
<evidence type="ECO:0000256" key="4">
    <source>
        <dbReference type="ARBA" id="ARBA00009524"/>
    </source>
</evidence>
<dbReference type="GO" id="GO:0046872">
    <property type="term" value="F:metal ion binding"/>
    <property type="evidence" value="ECO:0007669"/>
    <property type="project" value="UniProtKB-UniRule"/>
</dbReference>
<dbReference type="PATRIC" id="fig|1195763.3.peg.4908"/>
<keyword evidence="11 18" id="KW-0413">Isomerase</keyword>
<dbReference type="Pfam" id="PF03853">
    <property type="entry name" value="YjeF_N"/>
    <property type="match status" value="1"/>
</dbReference>
<dbReference type="FunFam" id="3.40.1190.20:FF:000017">
    <property type="entry name" value="Multifunctional fusion protein"/>
    <property type="match status" value="1"/>
</dbReference>
<evidence type="ECO:0000256" key="5">
    <source>
        <dbReference type="ARBA" id="ARBA00022723"/>
    </source>
</evidence>